<accession>A0ABQ7H934</accession>
<gene>
    <name evidence="3" type="ORF">DUNSADRAFT_17946</name>
</gene>
<feature type="region of interest" description="Disordered" evidence="1">
    <location>
        <begin position="167"/>
        <end position="206"/>
    </location>
</feature>
<sequence length="282" mass="30093">MAALSCLYPLGPRRQLIVSMLLTLHFSLPLTCTASFVDASAVGDTCRNFLRSIPDATTISSGLHCLLTRAQVRLSWLLPLRVVLLVGYGLFYRLSGLQHPWLQSAGVHATSFVVSWAVDARYRYIFAKRQLKGETRSEAARAARPHAASPVREAAAREAAAATAQGADQQGAEVQGAKGQQERQPAGAGQQTESAKDSLPQAEQPRQLQASKGAVIVGYLGKLALEVVSLAFTPLPCVLVAIHLVCEVPVYRSGGQTLTMALLKVGHSVALQGECEMCGASF</sequence>
<evidence type="ECO:0000256" key="2">
    <source>
        <dbReference type="SAM" id="SignalP"/>
    </source>
</evidence>
<dbReference type="EMBL" id="MU069444">
    <property type="protein sequence ID" value="KAF5843368.1"/>
    <property type="molecule type" value="Genomic_DNA"/>
</dbReference>
<proteinExistence type="predicted"/>
<keyword evidence="4" id="KW-1185">Reference proteome</keyword>
<protein>
    <recommendedName>
        <fullName evidence="5">Encoded protein</fullName>
    </recommendedName>
</protein>
<evidence type="ECO:0000256" key="1">
    <source>
        <dbReference type="SAM" id="MobiDB-lite"/>
    </source>
</evidence>
<name>A0ABQ7H934_DUNSA</name>
<reference evidence="3" key="1">
    <citation type="submission" date="2017-08" db="EMBL/GenBank/DDBJ databases">
        <authorList>
            <person name="Polle J.E."/>
            <person name="Barry K."/>
            <person name="Cushman J."/>
            <person name="Schmutz J."/>
            <person name="Tran D."/>
            <person name="Hathwaick L.T."/>
            <person name="Yim W.C."/>
            <person name="Jenkins J."/>
            <person name="Mckie-Krisberg Z.M."/>
            <person name="Prochnik S."/>
            <person name="Lindquist E."/>
            <person name="Dockter R.B."/>
            <person name="Adam C."/>
            <person name="Molina H."/>
            <person name="Bunkerborg J."/>
            <person name="Jin E."/>
            <person name="Buchheim M."/>
            <person name="Magnuson J."/>
        </authorList>
    </citation>
    <scope>NUCLEOTIDE SEQUENCE</scope>
    <source>
        <strain evidence="3">CCAP 19/18</strain>
    </source>
</reference>
<evidence type="ECO:0008006" key="5">
    <source>
        <dbReference type="Google" id="ProtNLM"/>
    </source>
</evidence>
<evidence type="ECO:0000313" key="4">
    <source>
        <dbReference type="Proteomes" id="UP000815325"/>
    </source>
</evidence>
<comment type="caution">
    <text evidence="3">The sequence shown here is derived from an EMBL/GenBank/DDBJ whole genome shotgun (WGS) entry which is preliminary data.</text>
</comment>
<feature type="signal peptide" evidence="2">
    <location>
        <begin position="1"/>
        <end position="34"/>
    </location>
</feature>
<organism evidence="3 4">
    <name type="scientific">Dunaliella salina</name>
    <name type="common">Green alga</name>
    <name type="synonym">Protococcus salinus</name>
    <dbReference type="NCBI Taxonomy" id="3046"/>
    <lineage>
        <taxon>Eukaryota</taxon>
        <taxon>Viridiplantae</taxon>
        <taxon>Chlorophyta</taxon>
        <taxon>core chlorophytes</taxon>
        <taxon>Chlorophyceae</taxon>
        <taxon>CS clade</taxon>
        <taxon>Chlamydomonadales</taxon>
        <taxon>Dunaliellaceae</taxon>
        <taxon>Dunaliella</taxon>
    </lineage>
</organism>
<evidence type="ECO:0000313" key="3">
    <source>
        <dbReference type="EMBL" id="KAF5843368.1"/>
    </source>
</evidence>
<dbReference type="Proteomes" id="UP000815325">
    <property type="component" value="Unassembled WGS sequence"/>
</dbReference>
<feature type="chain" id="PRO_5046653632" description="Encoded protein" evidence="2">
    <location>
        <begin position="35"/>
        <end position="282"/>
    </location>
</feature>
<keyword evidence="2" id="KW-0732">Signal</keyword>